<evidence type="ECO:0000313" key="3">
    <source>
        <dbReference type="Proteomes" id="UP000430692"/>
    </source>
</evidence>
<dbReference type="RefSeq" id="WP_160803211.1">
    <property type="nucleotide sequence ID" value="NZ_WUUL01000021.1"/>
</dbReference>
<keyword evidence="1" id="KW-0472">Membrane</keyword>
<sequence length="53" mass="5447">MLSAFLICGLISIGSFVLTKRTNRVGRGCFFGGLTALSSAVTIIIGMVLLLGG</sequence>
<dbReference type="AlphaFoldDB" id="A0A6I4VZ89"/>
<comment type="caution">
    <text evidence="2">The sequence shown here is derived from an EMBL/GenBank/DDBJ whole genome shotgun (WGS) entry which is preliminary data.</text>
</comment>
<evidence type="ECO:0000313" key="2">
    <source>
        <dbReference type="EMBL" id="MXQ55858.1"/>
    </source>
</evidence>
<gene>
    <name evidence="2" type="ORF">GSM42_19445</name>
</gene>
<evidence type="ECO:0000256" key="1">
    <source>
        <dbReference type="SAM" id="Phobius"/>
    </source>
</evidence>
<keyword evidence="1" id="KW-1133">Transmembrane helix</keyword>
<accession>A0A6I4VZ89</accession>
<keyword evidence="3" id="KW-1185">Reference proteome</keyword>
<reference evidence="2 3" key="1">
    <citation type="submission" date="2019-12" db="EMBL/GenBank/DDBJ databases">
        <title>Whole-genome analyses of novel actinobacteria.</title>
        <authorList>
            <person name="Sahin N."/>
            <person name="Saygin H."/>
        </authorList>
    </citation>
    <scope>NUCLEOTIDE SEQUENCE [LARGE SCALE GENOMIC DNA]</scope>
    <source>
        <strain evidence="2 3">KC615</strain>
    </source>
</reference>
<proteinExistence type="predicted"/>
<dbReference type="EMBL" id="WUUL01000021">
    <property type="protein sequence ID" value="MXQ55858.1"/>
    <property type="molecule type" value="Genomic_DNA"/>
</dbReference>
<organism evidence="2 3">
    <name type="scientific">Shimazuella alba</name>
    <dbReference type="NCBI Taxonomy" id="2690964"/>
    <lineage>
        <taxon>Bacteria</taxon>
        <taxon>Bacillati</taxon>
        <taxon>Bacillota</taxon>
        <taxon>Bacilli</taxon>
        <taxon>Bacillales</taxon>
        <taxon>Thermoactinomycetaceae</taxon>
        <taxon>Shimazuella</taxon>
    </lineage>
</organism>
<protein>
    <submittedName>
        <fullName evidence="2">Uncharacterized protein</fullName>
    </submittedName>
</protein>
<name>A0A6I4VZ89_9BACL</name>
<dbReference type="Proteomes" id="UP000430692">
    <property type="component" value="Unassembled WGS sequence"/>
</dbReference>
<feature type="transmembrane region" description="Helical" evidence="1">
    <location>
        <begin position="29"/>
        <end position="51"/>
    </location>
</feature>
<keyword evidence="1" id="KW-0812">Transmembrane</keyword>